<protein>
    <recommendedName>
        <fullName evidence="4">CCHC-type domain-containing protein</fullName>
    </recommendedName>
</protein>
<feature type="compositionally biased region" description="Basic and acidic residues" evidence="1">
    <location>
        <begin position="205"/>
        <end position="221"/>
    </location>
</feature>
<dbReference type="EMBL" id="JAFNEN010001330">
    <property type="protein sequence ID" value="KAG8174087.1"/>
    <property type="molecule type" value="Genomic_DNA"/>
</dbReference>
<dbReference type="Proteomes" id="UP000827092">
    <property type="component" value="Unassembled WGS sequence"/>
</dbReference>
<name>A0AAV6TQ04_9ARAC</name>
<feature type="compositionally biased region" description="Polar residues" evidence="1">
    <location>
        <begin position="261"/>
        <end position="288"/>
    </location>
</feature>
<evidence type="ECO:0000313" key="3">
    <source>
        <dbReference type="Proteomes" id="UP000827092"/>
    </source>
</evidence>
<comment type="caution">
    <text evidence="2">The sequence shown here is derived from an EMBL/GenBank/DDBJ whole genome shotgun (WGS) entry which is preliminary data.</text>
</comment>
<dbReference type="AlphaFoldDB" id="A0AAV6TQ04"/>
<feature type="region of interest" description="Disordered" evidence="1">
    <location>
        <begin position="196"/>
        <end position="380"/>
    </location>
</feature>
<reference evidence="2 3" key="1">
    <citation type="journal article" date="2022" name="Nat. Ecol. Evol.">
        <title>A masculinizing supergene underlies an exaggerated male reproductive morph in a spider.</title>
        <authorList>
            <person name="Hendrickx F."/>
            <person name="De Corte Z."/>
            <person name="Sonet G."/>
            <person name="Van Belleghem S.M."/>
            <person name="Kostlbacher S."/>
            <person name="Vangestel C."/>
        </authorList>
    </citation>
    <scope>NUCLEOTIDE SEQUENCE [LARGE SCALE GENOMIC DNA]</scope>
    <source>
        <strain evidence="2">W744_W776</strain>
    </source>
</reference>
<keyword evidence="3" id="KW-1185">Reference proteome</keyword>
<gene>
    <name evidence="2" type="ORF">JTE90_010762</name>
</gene>
<proteinExistence type="predicted"/>
<sequence>MEKNFGIFIRSEYQGKLDFLIKQCQELLKRVNSEATIKHIQSDNIRKGIVVRFDRDVSESQLLKTKYLCDDSSATVHSLTTSLVVLEAYPDNEVDFVEDVRKQLLKIWNMKVLDVKKIPLSEQFPYIGTGKYVVILQVPEVEELEEFKAMGLPDGMVLELPSCDEKLKVKFYCRRCLEEGHVQSSCANQFDNHVSTTSKRSLQGDQREASNPEPKKQRAAEPEAGGIGKRRNEFSTEDVYPDLEIVNVSEGNSRDGRTESHTSAPNLKNNQNQLDNHVSTTVLNQTSERPLEEDQSEVSNPKTKTPRGPEPEVAGIGERGNELSTADVYPDLEIVNVSEGNSRDGRTESHTSAPNLKNNSSTPDKFPTQPTNHHRRPPSSKIIIPIGIRKIMCGLPNPVLDVDTLETLFNNTKKRANVHIIIKDVYTTNIKGLRQQLKDTIKKCHKHGSLEDKNFAKWIEKFLKRI</sequence>
<accession>A0AAV6TQ04</accession>
<evidence type="ECO:0000256" key="1">
    <source>
        <dbReference type="SAM" id="MobiDB-lite"/>
    </source>
</evidence>
<organism evidence="2 3">
    <name type="scientific">Oedothorax gibbosus</name>
    <dbReference type="NCBI Taxonomy" id="931172"/>
    <lineage>
        <taxon>Eukaryota</taxon>
        <taxon>Metazoa</taxon>
        <taxon>Ecdysozoa</taxon>
        <taxon>Arthropoda</taxon>
        <taxon>Chelicerata</taxon>
        <taxon>Arachnida</taxon>
        <taxon>Araneae</taxon>
        <taxon>Araneomorphae</taxon>
        <taxon>Entelegynae</taxon>
        <taxon>Araneoidea</taxon>
        <taxon>Linyphiidae</taxon>
        <taxon>Erigoninae</taxon>
        <taxon>Oedothorax</taxon>
    </lineage>
</organism>
<evidence type="ECO:0008006" key="4">
    <source>
        <dbReference type="Google" id="ProtNLM"/>
    </source>
</evidence>
<feature type="compositionally biased region" description="Polar residues" evidence="1">
    <location>
        <begin position="350"/>
        <end position="371"/>
    </location>
</feature>
<evidence type="ECO:0000313" key="2">
    <source>
        <dbReference type="EMBL" id="KAG8174087.1"/>
    </source>
</evidence>